<dbReference type="Gene3D" id="1.20.5.340">
    <property type="match status" value="1"/>
</dbReference>
<dbReference type="Gene3D" id="6.10.280.150">
    <property type="match status" value="1"/>
</dbReference>
<dbReference type="GO" id="GO:0030036">
    <property type="term" value="P:actin cytoskeleton organization"/>
    <property type="evidence" value="ECO:0007669"/>
    <property type="project" value="InterPro"/>
</dbReference>
<protein>
    <recommendedName>
        <fullName evidence="5">WASP family protein member</fullName>
    </recommendedName>
</protein>
<dbReference type="PANTHER" id="PTHR12902:SF1">
    <property type="entry name" value="WISKOTT-ALDRICH SYNDROME PROTEIN FAMILY MEMBER"/>
    <property type="match status" value="1"/>
</dbReference>
<evidence type="ECO:0008006" key="5">
    <source>
        <dbReference type="Google" id="ProtNLM"/>
    </source>
</evidence>
<dbReference type="GO" id="GO:0003779">
    <property type="term" value="F:actin binding"/>
    <property type="evidence" value="ECO:0007669"/>
    <property type="project" value="UniProtKB-KW"/>
</dbReference>
<dbReference type="InterPro" id="IPR028288">
    <property type="entry name" value="SCAR/WAVE_fam"/>
</dbReference>
<dbReference type="GO" id="GO:0034237">
    <property type="term" value="F:protein kinase A regulatory subunit binding"/>
    <property type="evidence" value="ECO:0007669"/>
    <property type="project" value="TreeGrafter"/>
</dbReference>
<dbReference type="OrthoDB" id="199681at2759"/>
<feature type="region of interest" description="Disordered" evidence="2">
    <location>
        <begin position="276"/>
        <end position="394"/>
    </location>
</feature>
<comment type="caution">
    <text evidence="3">The sequence shown here is derived from an EMBL/GenBank/DDBJ whole genome shotgun (WGS) entry which is preliminary data.</text>
</comment>
<dbReference type="PANTHER" id="PTHR12902">
    <property type="entry name" value="WASP-1"/>
    <property type="match status" value="1"/>
</dbReference>
<feature type="compositionally biased region" description="Pro residues" evidence="2">
    <location>
        <begin position="333"/>
        <end position="345"/>
    </location>
</feature>
<dbReference type="AlphaFoldDB" id="A0A9W7CKG9"/>
<feature type="compositionally biased region" description="Basic residues" evidence="2">
    <location>
        <begin position="192"/>
        <end position="203"/>
    </location>
</feature>
<feature type="compositionally biased region" description="Basic and acidic residues" evidence="2">
    <location>
        <begin position="204"/>
        <end position="214"/>
    </location>
</feature>
<dbReference type="GO" id="GO:2000601">
    <property type="term" value="P:positive regulation of Arp2/3 complex-mediated actin nucleation"/>
    <property type="evidence" value="ECO:0007669"/>
    <property type="project" value="TreeGrafter"/>
</dbReference>
<evidence type="ECO:0000313" key="3">
    <source>
        <dbReference type="EMBL" id="GMI07896.1"/>
    </source>
</evidence>
<sequence>MPLTKRVVNHSLDYAEPSLYQGSNDNEVLANVNLAGMTGTMTQLGYLASYATEMLSDLKELADTTHKRVENCTKRTRKLLDDIPKLQQDMADADSSFSQLLQPKQDLQQQEQETKNQLFVAASVPASLDARYKSEDVKPPPNFAEVELAMTDAEKAKHGDCGKVYSDPQFFFSEWEKEEEVRYRKQMEAKAQRKKEKKARKAKEKALKEKERGLAKQKTVTAKKALNWKNRYNLDDVGNMRVEQTISQANNHNLVSTRQLETGNVGLNTVDKESSVAQAMRAGGERGGVGVGGGGGGGGGEGGGVSGGGGGGAATRPPPPPKKAGGGGGGGGQPPPPPKRNVPPPVREEEEEVYAAPSHQSTGGFKPPPPPRREVVQDAPAPAPPPKRPMPAKTVMPKSALDMSVLSGINGGGFQLKKAAPIVKKVDPKMNLLASIKKQQGGGLKKVDQEKVKAERRASTKALEAGGGGMFGGAGGGINAILERRKFLAEESDDSSSDEDWD</sequence>
<reference evidence="4" key="1">
    <citation type="journal article" date="2023" name="Commun. Biol.">
        <title>Genome analysis of Parmales, the sister group of diatoms, reveals the evolutionary specialization of diatoms from phago-mixotrophs to photoautotrophs.</title>
        <authorList>
            <person name="Ban H."/>
            <person name="Sato S."/>
            <person name="Yoshikawa S."/>
            <person name="Yamada K."/>
            <person name="Nakamura Y."/>
            <person name="Ichinomiya M."/>
            <person name="Sato N."/>
            <person name="Blanc-Mathieu R."/>
            <person name="Endo H."/>
            <person name="Kuwata A."/>
            <person name="Ogata H."/>
        </authorList>
    </citation>
    <scope>NUCLEOTIDE SEQUENCE [LARGE SCALE GENOMIC DNA]</scope>
    <source>
        <strain evidence="4">NIES 3700</strain>
    </source>
</reference>
<feature type="compositionally biased region" description="Gly residues" evidence="2">
    <location>
        <begin position="285"/>
        <end position="313"/>
    </location>
</feature>
<dbReference type="Proteomes" id="UP001165122">
    <property type="component" value="Unassembled WGS sequence"/>
</dbReference>
<name>A0A9W7CKG9_9STRA</name>
<dbReference type="GO" id="GO:0005856">
    <property type="term" value="C:cytoskeleton"/>
    <property type="evidence" value="ECO:0007669"/>
    <property type="project" value="UniProtKB-SubCell"/>
</dbReference>
<proteinExistence type="inferred from homology"/>
<feature type="region of interest" description="Disordered" evidence="2">
    <location>
        <begin position="191"/>
        <end position="218"/>
    </location>
</feature>
<gene>
    <name evidence="3" type="ORF">TrLO_g11604</name>
</gene>
<evidence type="ECO:0000313" key="4">
    <source>
        <dbReference type="Proteomes" id="UP001165122"/>
    </source>
</evidence>
<comment type="similarity">
    <text evidence="1">Belongs to the SCAR/WAVE family.</text>
</comment>
<evidence type="ECO:0000256" key="2">
    <source>
        <dbReference type="SAM" id="MobiDB-lite"/>
    </source>
</evidence>
<dbReference type="EMBL" id="BRXW01000115">
    <property type="protein sequence ID" value="GMI07896.1"/>
    <property type="molecule type" value="Genomic_DNA"/>
</dbReference>
<dbReference type="GO" id="GO:0071933">
    <property type="term" value="F:Arp2/3 complex binding"/>
    <property type="evidence" value="ECO:0007669"/>
    <property type="project" value="TreeGrafter"/>
</dbReference>
<keyword evidence="4" id="KW-1185">Reference proteome</keyword>
<organism evidence="3 4">
    <name type="scientific">Triparma laevis f. longispina</name>
    <dbReference type="NCBI Taxonomy" id="1714387"/>
    <lineage>
        <taxon>Eukaryota</taxon>
        <taxon>Sar</taxon>
        <taxon>Stramenopiles</taxon>
        <taxon>Ochrophyta</taxon>
        <taxon>Bolidophyceae</taxon>
        <taxon>Parmales</taxon>
        <taxon>Triparmaceae</taxon>
        <taxon>Triparma</taxon>
    </lineage>
</organism>
<accession>A0A9W7CKG9</accession>
<evidence type="ECO:0000256" key="1">
    <source>
        <dbReference type="ARBA" id="ARBA00006993"/>
    </source>
</evidence>